<accession>A0A7S0DGE4</accession>
<evidence type="ECO:0008006" key="2">
    <source>
        <dbReference type="Google" id="ProtNLM"/>
    </source>
</evidence>
<dbReference type="PANTHER" id="PTHR33471">
    <property type="entry name" value="ATP-DEPENDENT ZINC METALLOPROTEASE-RELATED"/>
    <property type="match status" value="1"/>
</dbReference>
<dbReference type="EMBL" id="HBEM01019278">
    <property type="protein sequence ID" value="CAD8454251.1"/>
    <property type="molecule type" value="Transcribed_RNA"/>
</dbReference>
<dbReference type="InterPro" id="IPR037219">
    <property type="entry name" value="Peptidase_M41-like"/>
</dbReference>
<organism evidence="1">
    <name type="scientific">Amorphochlora amoebiformis</name>
    <dbReference type="NCBI Taxonomy" id="1561963"/>
    <lineage>
        <taxon>Eukaryota</taxon>
        <taxon>Sar</taxon>
        <taxon>Rhizaria</taxon>
        <taxon>Cercozoa</taxon>
        <taxon>Chlorarachniophyceae</taxon>
        <taxon>Amorphochlora</taxon>
    </lineage>
</organism>
<protein>
    <recommendedName>
        <fullName evidence="2">Peptidase M41 domain-containing protein</fullName>
    </recommendedName>
</protein>
<dbReference type="GO" id="GO:0005524">
    <property type="term" value="F:ATP binding"/>
    <property type="evidence" value="ECO:0007669"/>
    <property type="project" value="InterPro"/>
</dbReference>
<evidence type="ECO:0000313" key="1">
    <source>
        <dbReference type="EMBL" id="CAD8454251.1"/>
    </source>
</evidence>
<dbReference type="PANTHER" id="PTHR33471:SF1">
    <property type="entry name" value="OS01G0382700 PROTEIN"/>
    <property type="match status" value="1"/>
</dbReference>
<dbReference type="GO" id="GO:0004222">
    <property type="term" value="F:metalloendopeptidase activity"/>
    <property type="evidence" value="ECO:0007669"/>
    <property type="project" value="InterPro"/>
</dbReference>
<name>A0A7S0DGE4_9EUKA</name>
<proteinExistence type="predicted"/>
<gene>
    <name evidence="1" type="ORF">LAMO00422_LOCUS13192</name>
</gene>
<sequence length="325" mass="36355">MGRPRARGFPRRRTVGAKAGESRFEVSKELDMILSNSPANASKVAKEWADEGVLKRFGRARLLPKRKYSDYELRMFKLNPDDLFYPEDKIITDVRNRILLAFSLIYTYALFSEFDRWFNFGIFIIFLAFTDQIAFGGGGWALTLDTAANSLSPQYRERVSIHEAGHVLTAYLLGVLPQRYSLSGLEAFQTDGVLNVQAGSIFDDPDATQTPTLTPNSYDNPTQPPDTIQRFSGIALGGLAAEYVIFGHTEGGDSDLVQLNGALRALKASRKQTKEMKEWAAVAMVTLLREEKDLLIKLAEAMRRRCSIGEAVSIIESYHSTPLKQ</sequence>
<dbReference type="GO" id="GO:0006508">
    <property type="term" value="P:proteolysis"/>
    <property type="evidence" value="ECO:0007669"/>
    <property type="project" value="InterPro"/>
</dbReference>
<dbReference type="AlphaFoldDB" id="A0A7S0DGE4"/>
<dbReference type="Gene3D" id="1.20.58.760">
    <property type="entry name" value="Peptidase M41"/>
    <property type="match status" value="1"/>
</dbReference>
<reference evidence="1" key="1">
    <citation type="submission" date="2021-01" db="EMBL/GenBank/DDBJ databases">
        <authorList>
            <person name="Corre E."/>
            <person name="Pelletier E."/>
            <person name="Niang G."/>
            <person name="Scheremetjew M."/>
            <person name="Finn R."/>
            <person name="Kale V."/>
            <person name="Holt S."/>
            <person name="Cochrane G."/>
            <person name="Meng A."/>
            <person name="Brown T."/>
            <person name="Cohen L."/>
        </authorList>
    </citation>
    <scope>NUCLEOTIDE SEQUENCE</scope>
    <source>
        <strain evidence="1">CCMP2058</strain>
    </source>
</reference>
<dbReference type="SUPFAM" id="SSF140990">
    <property type="entry name" value="FtsH protease domain-like"/>
    <property type="match status" value="1"/>
</dbReference>
<dbReference type="GO" id="GO:0004176">
    <property type="term" value="F:ATP-dependent peptidase activity"/>
    <property type="evidence" value="ECO:0007669"/>
    <property type="project" value="InterPro"/>
</dbReference>